<reference evidence="1 2" key="1">
    <citation type="submission" date="2024-10" db="EMBL/GenBank/DDBJ databases">
        <title>Updated reference genomes for cyclostephanoid diatoms.</title>
        <authorList>
            <person name="Roberts W.R."/>
            <person name="Alverson A.J."/>
        </authorList>
    </citation>
    <scope>NUCLEOTIDE SEQUENCE [LARGE SCALE GENOMIC DNA]</scope>
    <source>
        <strain evidence="1 2">AJA276-08</strain>
    </source>
</reference>
<comment type="caution">
    <text evidence="1">The sequence shown here is derived from an EMBL/GenBank/DDBJ whole genome shotgun (WGS) entry which is preliminary data.</text>
</comment>
<dbReference type="SUPFAM" id="SSF53335">
    <property type="entry name" value="S-adenosyl-L-methionine-dependent methyltransferases"/>
    <property type="match status" value="1"/>
</dbReference>
<gene>
    <name evidence="1" type="ORF">ACHAW5_008905</name>
</gene>
<name>A0ABD3N5S9_9STRA</name>
<protein>
    <submittedName>
        <fullName evidence="1">Uncharacterized protein</fullName>
    </submittedName>
</protein>
<dbReference type="PANTHER" id="PTHR12224">
    <property type="entry name" value="BETA-1,4-MANNOSYL-GLYCOPROTEIN BETA-1,4-N-ACETYLGLUCOSAMINYL-TRANSFERASE"/>
    <property type="match status" value="1"/>
</dbReference>
<accession>A0ABD3N5S9</accession>
<evidence type="ECO:0000313" key="2">
    <source>
        <dbReference type="Proteomes" id="UP001530315"/>
    </source>
</evidence>
<dbReference type="Proteomes" id="UP001530315">
    <property type="component" value="Unassembled WGS sequence"/>
</dbReference>
<proteinExistence type="predicted"/>
<dbReference type="InterPro" id="IPR029063">
    <property type="entry name" value="SAM-dependent_MTases_sf"/>
</dbReference>
<dbReference type="Gene3D" id="3.40.50.150">
    <property type="entry name" value="Vaccinia Virus protein VP39"/>
    <property type="match status" value="1"/>
</dbReference>
<sequence>MLSALLSEDIATFNDTLSASSEYRVYSFGPSGHLFDPVTIPTQCTRKNRRRVIDMTLINNDLAALEMRLNELWNVVDVFFIAESTVPFKPDAKSKPLYLTTKWRDFERFHSKMVLFVIPPEISQGTGAQIDLVDFRPNFKIQTAQREEVWRKMKEQLNPGIDDLIIIADIDEVPRPSVMEKLACYPPTKLPRTPICLETGVGGFYYYNYLCHIKTDWIKPLIVQYNWKPHMSCGTRLTNASTHCSSCFGSLDEYHIKSISNSEPTRDPLQTNNASILARVRACKDFWLRTSNDKTMELRASVDLRNIPTIVSTHPERWPHLLGKGPLYESTHITGGEPMARMKDEAGTSTINIPICSTAQNTCVRPFFPNPDTVTCPVAVKPGASSTGAYILPNNFVYRFDRKFANAILNNVTALGSSVLELGAGLGCYTYYFNNSGRLSQIVGYEGASNVFDVSGGFIKQADLAVKQDFGQRFDWVICLEVAEHIPEEYESIFVENVISNSPKGVVFSWALPTQPGSGHVNGKTNDYVIALMGSKGYEFDVEKTMFLRSQAELGWFQRTTMVYYLRN</sequence>
<dbReference type="AlphaFoldDB" id="A0ABD3N5S9"/>
<dbReference type="InterPro" id="IPR006813">
    <property type="entry name" value="Glyco_trans_17"/>
</dbReference>
<dbReference type="EMBL" id="JALLAZ020001610">
    <property type="protein sequence ID" value="KAL3771197.1"/>
    <property type="molecule type" value="Genomic_DNA"/>
</dbReference>
<dbReference type="Pfam" id="PF04724">
    <property type="entry name" value="Glyco_transf_17"/>
    <property type="match status" value="1"/>
</dbReference>
<evidence type="ECO:0000313" key="1">
    <source>
        <dbReference type="EMBL" id="KAL3771197.1"/>
    </source>
</evidence>
<dbReference type="PANTHER" id="PTHR12224:SF0">
    <property type="entry name" value="BETA-1,4-MANNOSYL-GLYCOPROTEIN 4-BETA-N-ACETYLGLUCOSAMINYLTRANSFERASE"/>
    <property type="match status" value="1"/>
</dbReference>
<organism evidence="1 2">
    <name type="scientific">Stephanodiscus triporus</name>
    <dbReference type="NCBI Taxonomy" id="2934178"/>
    <lineage>
        <taxon>Eukaryota</taxon>
        <taxon>Sar</taxon>
        <taxon>Stramenopiles</taxon>
        <taxon>Ochrophyta</taxon>
        <taxon>Bacillariophyta</taxon>
        <taxon>Coscinodiscophyceae</taxon>
        <taxon>Thalassiosirophycidae</taxon>
        <taxon>Stephanodiscales</taxon>
        <taxon>Stephanodiscaceae</taxon>
        <taxon>Stephanodiscus</taxon>
    </lineage>
</organism>
<keyword evidence="2" id="KW-1185">Reference proteome</keyword>